<dbReference type="GO" id="GO:0003700">
    <property type="term" value="F:DNA-binding transcription factor activity"/>
    <property type="evidence" value="ECO:0007669"/>
    <property type="project" value="TreeGrafter"/>
</dbReference>
<dbReference type="PRINTS" id="PR00455">
    <property type="entry name" value="HTHTETR"/>
</dbReference>
<dbReference type="PROSITE" id="PS50977">
    <property type="entry name" value="HTH_TETR_2"/>
    <property type="match status" value="1"/>
</dbReference>
<accession>A0A6J7QEC6</accession>
<dbReference type="GO" id="GO:0000976">
    <property type="term" value="F:transcription cis-regulatory region binding"/>
    <property type="evidence" value="ECO:0007669"/>
    <property type="project" value="TreeGrafter"/>
</dbReference>
<sequence length="194" mass="21296">MSMRLPAPARREQILDVSVQVFARNGFHSTSMNDVADAAGVTKPVLYQHFDSKQDLYLALLEEAGNRLRNTVTKAVASATNGKEQTEFGFKAYFRWVANDHDAFLLLFGSRANRDEESVSTIRRITAETAHAIAPLIAADIDSDHQRTLAHGLVGLAEGASRHLVERGEAFDPEVLGQQVADMAWAGLRAVHRG</sequence>
<dbReference type="EMBL" id="CAFBOL010000134">
    <property type="protein sequence ID" value="CAB5016120.1"/>
    <property type="molecule type" value="Genomic_DNA"/>
</dbReference>
<evidence type="ECO:0000256" key="1">
    <source>
        <dbReference type="ARBA" id="ARBA00023015"/>
    </source>
</evidence>
<dbReference type="InterPro" id="IPR009057">
    <property type="entry name" value="Homeodomain-like_sf"/>
</dbReference>
<evidence type="ECO:0000256" key="2">
    <source>
        <dbReference type="ARBA" id="ARBA00023125"/>
    </source>
</evidence>
<dbReference type="AlphaFoldDB" id="A0A6J7QEC6"/>
<dbReference type="SUPFAM" id="SSF48498">
    <property type="entry name" value="Tetracyclin repressor-like, C-terminal domain"/>
    <property type="match status" value="1"/>
</dbReference>
<dbReference type="PANTHER" id="PTHR30055:SF160">
    <property type="entry name" value="TRANSCRIPTIONAL REGULATORY PROTEIN (PROBABLY ASNC-FAMILY)-RELATED"/>
    <property type="match status" value="1"/>
</dbReference>
<feature type="domain" description="HTH tetR-type" evidence="4">
    <location>
        <begin position="8"/>
        <end position="68"/>
    </location>
</feature>
<evidence type="ECO:0000256" key="3">
    <source>
        <dbReference type="ARBA" id="ARBA00023163"/>
    </source>
</evidence>
<organism evidence="6">
    <name type="scientific">freshwater metagenome</name>
    <dbReference type="NCBI Taxonomy" id="449393"/>
    <lineage>
        <taxon>unclassified sequences</taxon>
        <taxon>metagenomes</taxon>
        <taxon>ecological metagenomes</taxon>
    </lineage>
</organism>
<dbReference type="PROSITE" id="PS01081">
    <property type="entry name" value="HTH_TETR_1"/>
    <property type="match status" value="1"/>
</dbReference>
<dbReference type="InterPro" id="IPR023772">
    <property type="entry name" value="DNA-bd_HTH_TetR-type_CS"/>
</dbReference>
<evidence type="ECO:0000313" key="6">
    <source>
        <dbReference type="EMBL" id="CAB5016120.1"/>
    </source>
</evidence>
<dbReference type="EMBL" id="CAFAAV010000091">
    <property type="protein sequence ID" value="CAB4820103.1"/>
    <property type="molecule type" value="Genomic_DNA"/>
</dbReference>
<evidence type="ECO:0000313" key="5">
    <source>
        <dbReference type="EMBL" id="CAB4820103.1"/>
    </source>
</evidence>
<dbReference type="InterPro" id="IPR050109">
    <property type="entry name" value="HTH-type_TetR-like_transc_reg"/>
</dbReference>
<protein>
    <submittedName>
        <fullName evidence="6">Unannotated protein</fullName>
    </submittedName>
</protein>
<dbReference type="InterPro" id="IPR001647">
    <property type="entry name" value="HTH_TetR"/>
</dbReference>
<dbReference type="PANTHER" id="PTHR30055">
    <property type="entry name" value="HTH-TYPE TRANSCRIPTIONAL REGULATOR RUTR"/>
    <property type="match status" value="1"/>
</dbReference>
<dbReference type="FunFam" id="1.10.10.60:FF:000141">
    <property type="entry name" value="TetR family transcriptional regulator"/>
    <property type="match status" value="1"/>
</dbReference>
<name>A0A6J7QEC6_9ZZZZ</name>
<keyword evidence="3" id="KW-0804">Transcription</keyword>
<gene>
    <name evidence="5" type="ORF">UFOPK3099_01333</name>
    <name evidence="6" type="ORF">UFOPK3931_03088</name>
</gene>
<reference evidence="6" key="1">
    <citation type="submission" date="2020-05" db="EMBL/GenBank/DDBJ databases">
        <authorList>
            <person name="Chiriac C."/>
            <person name="Salcher M."/>
            <person name="Ghai R."/>
            <person name="Kavagutti S V."/>
        </authorList>
    </citation>
    <scope>NUCLEOTIDE SEQUENCE</scope>
</reference>
<keyword evidence="2" id="KW-0238">DNA-binding</keyword>
<dbReference type="InterPro" id="IPR036271">
    <property type="entry name" value="Tet_transcr_reg_TetR-rel_C_sf"/>
</dbReference>
<dbReference type="SUPFAM" id="SSF46689">
    <property type="entry name" value="Homeodomain-like"/>
    <property type="match status" value="1"/>
</dbReference>
<dbReference type="Gene3D" id="1.10.357.10">
    <property type="entry name" value="Tetracycline Repressor, domain 2"/>
    <property type="match status" value="1"/>
</dbReference>
<proteinExistence type="predicted"/>
<evidence type="ECO:0000259" key="4">
    <source>
        <dbReference type="PROSITE" id="PS50977"/>
    </source>
</evidence>
<keyword evidence="1" id="KW-0805">Transcription regulation</keyword>
<dbReference type="Pfam" id="PF00440">
    <property type="entry name" value="TetR_N"/>
    <property type="match status" value="1"/>
</dbReference>